<dbReference type="PANTHER" id="PTHR46638">
    <property type="entry name" value="CORRINOID ADENOSYLTRANSFERASE"/>
    <property type="match status" value="1"/>
</dbReference>
<name>A0A9D1GKB8_9FIRM</name>
<dbReference type="InterPro" id="IPR003724">
    <property type="entry name" value="CblAdoTrfase_CobA"/>
</dbReference>
<protein>
    <submittedName>
        <fullName evidence="1">Cob(I)yrinic acid a,c-diamide adenosyltransferase</fullName>
    </submittedName>
</protein>
<dbReference type="PANTHER" id="PTHR46638:SF1">
    <property type="entry name" value="CORRINOID ADENOSYLTRANSFERASE"/>
    <property type="match status" value="1"/>
</dbReference>
<proteinExistence type="predicted"/>
<evidence type="ECO:0000313" key="1">
    <source>
        <dbReference type="EMBL" id="HIT42510.1"/>
    </source>
</evidence>
<reference evidence="1" key="2">
    <citation type="journal article" date="2021" name="PeerJ">
        <title>Extensive microbial diversity within the chicken gut microbiome revealed by metagenomics and culture.</title>
        <authorList>
            <person name="Gilroy R."/>
            <person name="Ravi A."/>
            <person name="Getino M."/>
            <person name="Pursley I."/>
            <person name="Horton D.L."/>
            <person name="Alikhan N.F."/>
            <person name="Baker D."/>
            <person name="Gharbi K."/>
            <person name="Hall N."/>
            <person name="Watson M."/>
            <person name="Adriaenssens E.M."/>
            <person name="Foster-Nyarko E."/>
            <person name="Jarju S."/>
            <person name="Secka A."/>
            <person name="Antonio M."/>
            <person name="Oren A."/>
            <person name="Chaudhuri R.R."/>
            <person name="La Ragione R."/>
            <person name="Hildebrand F."/>
            <person name="Pallen M.J."/>
        </authorList>
    </citation>
    <scope>NUCLEOTIDE SEQUENCE</scope>
    <source>
        <strain evidence="1">CHK123-3438</strain>
    </source>
</reference>
<dbReference type="SUPFAM" id="SSF52540">
    <property type="entry name" value="P-loop containing nucleoside triphosphate hydrolases"/>
    <property type="match status" value="1"/>
</dbReference>
<dbReference type="EMBL" id="DVKS01000180">
    <property type="protein sequence ID" value="HIT42510.1"/>
    <property type="molecule type" value="Genomic_DNA"/>
</dbReference>
<dbReference type="GO" id="GO:0005524">
    <property type="term" value="F:ATP binding"/>
    <property type="evidence" value="ECO:0007669"/>
    <property type="project" value="InterPro"/>
</dbReference>
<accession>A0A9D1GKB8</accession>
<dbReference type="AlphaFoldDB" id="A0A9D1GKB8"/>
<organism evidence="1 2">
    <name type="scientific">Candidatus Caccovicinus merdipullorum</name>
    <dbReference type="NCBI Taxonomy" id="2840724"/>
    <lineage>
        <taxon>Bacteria</taxon>
        <taxon>Bacillati</taxon>
        <taxon>Bacillota</taxon>
        <taxon>Clostridia</taxon>
        <taxon>Eubacteriales</taxon>
        <taxon>Candidatus Caccovicinus</taxon>
    </lineage>
</organism>
<dbReference type="Proteomes" id="UP000886860">
    <property type="component" value="Unassembled WGS sequence"/>
</dbReference>
<reference evidence="1" key="1">
    <citation type="submission" date="2020-10" db="EMBL/GenBank/DDBJ databases">
        <authorList>
            <person name="Gilroy R."/>
        </authorList>
    </citation>
    <scope>NUCLEOTIDE SEQUENCE</scope>
    <source>
        <strain evidence="1">CHK123-3438</strain>
    </source>
</reference>
<dbReference type="Gene3D" id="3.40.50.300">
    <property type="entry name" value="P-loop containing nucleotide triphosphate hydrolases"/>
    <property type="match status" value="1"/>
</dbReference>
<dbReference type="Pfam" id="PF02572">
    <property type="entry name" value="CobA_CobO_BtuR"/>
    <property type="match status" value="1"/>
</dbReference>
<dbReference type="PIRSF" id="PIRSF015617">
    <property type="entry name" value="Adensltrnsf_CobA"/>
    <property type="match status" value="1"/>
</dbReference>
<evidence type="ECO:0000313" key="2">
    <source>
        <dbReference type="Proteomes" id="UP000886860"/>
    </source>
</evidence>
<dbReference type="GO" id="GO:0008817">
    <property type="term" value="F:corrinoid adenosyltransferase activity"/>
    <property type="evidence" value="ECO:0007669"/>
    <property type="project" value="InterPro"/>
</dbReference>
<comment type="caution">
    <text evidence="1">The sequence shown here is derived from an EMBL/GenBank/DDBJ whole genome shotgun (WGS) entry which is preliminary data.</text>
</comment>
<dbReference type="GO" id="GO:0009236">
    <property type="term" value="P:cobalamin biosynthetic process"/>
    <property type="evidence" value="ECO:0007669"/>
    <property type="project" value="InterPro"/>
</dbReference>
<gene>
    <name evidence="1" type="ORF">IAB60_10550</name>
</gene>
<sequence>MKKEEPGRIHIYCGDGKGKTTAALGLALRAAGRGRKVLISRFLKTENSGEVPVLRNIPGIEVMPCQKTFGFTFQMSREEKEEAGLYYTEQFRKTWKLAENADLLILDEILGVCNGGLVDKELVNRFLKERPAELEVVLTGRNPWQEILDAADYITEMRAVRHPYEKGIGAREGIEY</sequence>
<dbReference type="InterPro" id="IPR027417">
    <property type="entry name" value="P-loop_NTPase"/>
</dbReference>